<comment type="caution">
    <text evidence="2">The sequence shown here is derived from an EMBL/GenBank/DDBJ whole genome shotgun (WGS) entry which is preliminary data.</text>
</comment>
<evidence type="ECO:0000256" key="1">
    <source>
        <dbReference type="SAM" id="MobiDB-lite"/>
    </source>
</evidence>
<sequence>MADVTRKPIRQPIVDRATALLAGPFLLGQRALGLVFQPDKSPGDPPPEPAALRISIKPPEHAIKRRG</sequence>
<name>A0ABQ5QG47_9BACT</name>
<protein>
    <submittedName>
        <fullName evidence="2">Uncharacterized protein</fullName>
    </submittedName>
</protein>
<feature type="region of interest" description="Disordered" evidence="1">
    <location>
        <begin position="37"/>
        <end position="67"/>
    </location>
</feature>
<gene>
    <name evidence="2" type="ORF">GETHLI_15210</name>
</gene>
<feature type="compositionally biased region" description="Basic and acidic residues" evidence="1">
    <location>
        <begin position="58"/>
        <end position="67"/>
    </location>
</feature>
<dbReference type="EMBL" id="BSDE01000002">
    <property type="protein sequence ID" value="GLH73019.1"/>
    <property type="molecule type" value="Genomic_DNA"/>
</dbReference>
<accession>A0ABQ5QG47</accession>
<proteinExistence type="predicted"/>
<reference evidence="2 3" key="1">
    <citation type="journal article" date="2023" name="Antonie Van Leeuwenhoek">
        <title>Mesoterricola silvestris gen. nov., sp. nov., Mesoterricola sediminis sp. nov., Geothrix oryzae sp. nov., Geothrix edaphica sp. nov., Geothrix rubra sp. nov., and Geothrix limicola sp. nov., six novel members of Acidobacteriota isolated from soils.</title>
        <authorList>
            <person name="Itoh H."/>
            <person name="Sugisawa Y."/>
            <person name="Mise K."/>
            <person name="Xu Z."/>
            <person name="Kuniyasu M."/>
            <person name="Ushijima N."/>
            <person name="Kawano K."/>
            <person name="Kobayashi E."/>
            <person name="Shiratori Y."/>
            <person name="Masuda Y."/>
            <person name="Senoo K."/>
        </authorList>
    </citation>
    <scope>NUCLEOTIDE SEQUENCE [LARGE SCALE GENOMIC DNA]</scope>
    <source>
        <strain evidence="2 3">Red804</strain>
    </source>
</reference>
<dbReference type="Proteomes" id="UP001165069">
    <property type="component" value="Unassembled WGS sequence"/>
</dbReference>
<keyword evidence="3" id="KW-1185">Reference proteome</keyword>
<dbReference type="RefSeq" id="WP_285573462.1">
    <property type="nucleotide sequence ID" value="NZ_BSDE01000002.1"/>
</dbReference>
<evidence type="ECO:0000313" key="2">
    <source>
        <dbReference type="EMBL" id="GLH73019.1"/>
    </source>
</evidence>
<organism evidence="2 3">
    <name type="scientific">Geothrix limicola</name>
    <dbReference type="NCBI Taxonomy" id="2927978"/>
    <lineage>
        <taxon>Bacteria</taxon>
        <taxon>Pseudomonadati</taxon>
        <taxon>Acidobacteriota</taxon>
        <taxon>Holophagae</taxon>
        <taxon>Holophagales</taxon>
        <taxon>Holophagaceae</taxon>
        <taxon>Geothrix</taxon>
    </lineage>
</organism>
<evidence type="ECO:0000313" key="3">
    <source>
        <dbReference type="Proteomes" id="UP001165069"/>
    </source>
</evidence>